<reference evidence="7 8" key="1">
    <citation type="submission" date="2020-08" db="EMBL/GenBank/DDBJ databases">
        <title>Genomic Encyclopedia of Type Strains, Phase IV (KMG-IV): sequencing the most valuable type-strain genomes for metagenomic binning, comparative biology and taxonomic classification.</title>
        <authorList>
            <person name="Goeker M."/>
        </authorList>
    </citation>
    <scope>NUCLEOTIDE SEQUENCE [LARGE SCALE GENOMIC DNA]</scope>
    <source>
        <strain evidence="7 8">DSM 27026</strain>
    </source>
</reference>
<dbReference type="RefSeq" id="WP_183265562.1">
    <property type="nucleotide sequence ID" value="NZ_JACHFJ010000002.1"/>
</dbReference>
<gene>
    <name evidence="7" type="ORF">HNP71_000785</name>
</gene>
<dbReference type="Proteomes" id="UP000553706">
    <property type="component" value="Unassembled WGS sequence"/>
</dbReference>
<feature type="transmembrane region" description="Helical" evidence="5">
    <location>
        <begin position="106"/>
        <end position="128"/>
    </location>
</feature>
<feature type="transmembrane region" description="Helical" evidence="5">
    <location>
        <begin position="54"/>
        <end position="72"/>
    </location>
</feature>
<feature type="transmembrane region" description="Helical" evidence="5">
    <location>
        <begin position="23"/>
        <end position="47"/>
    </location>
</feature>
<comment type="subcellular location">
    <subcellularLocation>
        <location evidence="1">Membrane</location>
        <topology evidence="1">Multi-pass membrane protein</topology>
    </subcellularLocation>
</comment>
<name>A0A840VCG8_9PROT</name>
<evidence type="ECO:0000256" key="5">
    <source>
        <dbReference type="SAM" id="Phobius"/>
    </source>
</evidence>
<dbReference type="Pfam" id="PF06271">
    <property type="entry name" value="RDD"/>
    <property type="match status" value="1"/>
</dbReference>
<keyword evidence="8" id="KW-1185">Reference proteome</keyword>
<dbReference type="InterPro" id="IPR010432">
    <property type="entry name" value="RDD"/>
</dbReference>
<evidence type="ECO:0000313" key="8">
    <source>
        <dbReference type="Proteomes" id="UP000553706"/>
    </source>
</evidence>
<evidence type="ECO:0000256" key="3">
    <source>
        <dbReference type="ARBA" id="ARBA00022989"/>
    </source>
</evidence>
<proteinExistence type="predicted"/>
<sequence>MTEYLSTPPFDPRLTDGVLPRRFLALIVDCICINIVGWAAVFLIALFGILTLGVGWLAFHVIPFIPLAYYTLLVGGSGATPGQRFAGLAVRQDDNWTAPPNLAQGLVWAVLLWLSYVLVGIPFLLAFLNPRGRMGHDILSGLVVIRSR</sequence>
<evidence type="ECO:0000259" key="6">
    <source>
        <dbReference type="Pfam" id="PF06271"/>
    </source>
</evidence>
<protein>
    <submittedName>
        <fullName evidence="7">Putative RDD family membrane protein YckC</fullName>
    </submittedName>
</protein>
<organism evidence="7 8">
    <name type="scientific">Acidocella aromatica</name>
    <dbReference type="NCBI Taxonomy" id="1303579"/>
    <lineage>
        <taxon>Bacteria</taxon>
        <taxon>Pseudomonadati</taxon>
        <taxon>Pseudomonadota</taxon>
        <taxon>Alphaproteobacteria</taxon>
        <taxon>Acetobacterales</taxon>
        <taxon>Acidocellaceae</taxon>
        <taxon>Acidocella</taxon>
    </lineage>
</organism>
<evidence type="ECO:0000256" key="2">
    <source>
        <dbReference type="ARBA" id="ARBA00022692"/>
    </source>
</evidence>
<evidence type="ECO:0000256" key="4">
    <source>
        <dbReference type="ARBA" id="ARBA00023136"/>
    </source>
</evidence>
<dbReference type="EMBL" id="JACHFJ010000002">
    <property type="protein sequence ID" value="MBB5372547.1"/>
    <property type="molecule type" value="Genomic_DNA"/>
</dbReference>
<evidence type="ECO:0000256" key="1">
    <source>
        <dbReference type="ARBA" id="ARBA00004141"/>
    </source>
</evidence>
<comment type="caution">
    <text evidence="7">The sequence shown here is derived from an EMBL/GenBank/DDBJ whole genome shotgun (WGS) entry which is preliminary data.</text>
</comment>
<keyword evidence="2 5" id="KW-0812">Transmembrane</keyword>
<dbReference type="GO" id="GO:0016020">
    <property type="term" value="C:membrane"/>
    <property type="evidence" value="ECO:0007669"/>
    <property type="project" value="UniProtKB-SubCell"/>
</dbReference>
<keyword evidence="3 5" id="KW-1133">Transmembrane helix</keyword>
<feature type="domain" description="RDD" evidence="6">
    <location>
        <begin position="21"/>
        <end position="141"/>
    </location>
</feature>
<dbReference type="AlphaFoldDB" id="A0A840VCG8"/>
<evidence type="ECO:0000313" key="7">
    <source>
        <dbReference type="EMBL" id="MBB5372547.1"/>
    </source>
</evidence>
<accession>A0A840VCG8</accession>
<keyword evidence="4 5" id="KW-0472">Membrane</keyword>